<evidence type="ECO:0000256" key="4">
    <source>
        <dbReference type="ARBA" id="ARBA00022824"/>
    </source>
</evidence>
<keyword evidence="4" id="KW-0256">Endoplasmic reticulum</keyword>
<name>A0ABD3H351_9MARC</name>
<proteinExistence type="predicted"/>
<dbReference type="InterPro" id="IPR027417">
    <property type="entry name" value="P-loop_NTPase"/>
</dbReference>
<evidence type="ECO:0000256" key="6">
    <source>
        <dbReference type="ARBA" id="ARBA00023136"/>
    </source>
</evidence>
<feature type="region of interest" description="Disordered" evidence="7">
    <location>
        <begin position="23"/>
        <end position="43"/>
    </location>
</feature>
<evidence type="ECO:0000313" key="8">
    <source>
        <dbReference type="EMBL" id="KAL3685673.1"/>
    </source>
</evidence>
<dbReference type="SUPFAM" id="SSF52540">
    <property type="entry name" value="P-loop containing nucleoside triphosphate hydrolases"/>
    <property type="match status" value="1"/>
</dbReference>
<dbReference type="Proteomes" id="UP001633002">
    <property type="component" value="Unassembled WGS sequence"/>
</dbReference>
<comment type="subcellular location">
    <subcellularLocation>
        <location evidence="2">Endoplasmic reticulum</location>
    </subcellularLocation>
    <subcellularLocation>
        <location evidence="3">Membrane</location>
    </subcellularLocation>
    <subcellularLocation>
        <location evidence="1">Mitochondrion</location>
    </subcellularLocation>
</comment>
<dbReference type="EMBL" id="JBJQOH010000006">
    <property type="protein sequence ID" value="KAL3685673.1"/>
    <property type="molecule type" value="Genomic_DNA"/>
</dbReference>
<evidence type="ECO:0000256" key="2">
    <source>
        <dbReference type="ARBA" id="ARBA00004240"/>
    </source>
</evidence>
<accession>A0ABD3H351</accession>
<dbReference type="Gene3D" id="3.40.50.1820">
    <property type="entry name" value="alpha/beta hydrolase"/>
    <property type="match status" value="1"/>
</dbReference>
<dbReference type="GO" id="GO:0005783">
    <property type="term" value="C:endoplasmic reticulum"/>
    <property type="evidence" value="ECO:0007669"/>
    <property type="project" value="UniProtKB-SubCell"/>
</dbReference>
<evidence type="ECO:0000256" key="1">
    <source>
        <dbReference type="ARBA" id="ARBA00004173"/>
    </source>
</evidence>
<dbReference type="PANTHER" id="PTHR48182:SF2">
    <property type="entry name" value="PROTEIN SERAC1"/>
    <property type="match status" value="1"/>
</dbReference>
<dbReference type="InterPro" id="IPR052374">
    <property type="entry name" value="SERAC1"/>
</dbReference>
<organism evidence="8 9">
    <name type="scientific">Riccia sorocarpa</name>
    <dbReference type="NCBI Taxonomy" id="122646"/>
    <lineage>
        <taxon>Eukaryota</taxon>
        <taxon>Viridiplantae</taxon>
        <taxon>Streptophyta</taxon>
        <taxon>Embryophyta</taxon>
        <taxon>Marchantiophyta</taxon>
        <taxon>Marchantiopsida</taxon>
        <taxon>Marchantiidae</taxon>
        <taxon>Marchantiales</taxon>
        <taxon>Ricciaceae</taxon>
        <taxon>Riccia</taxon>
    </lineage>
</organism>
<keyword evidence="6" id="KW-0472">Membrane</keyword>
<dbReference type="PANTHER" id="PTHR48182">
    <property type="entry name" value="PROTEIN SERAC1"/>
    <property type="match status" value="1"/>
</dbReference>
<evidence type="ECO:0000256" key="3">
    <source>
        <dbReference type="ARBA" id="ARBA00004370"/>
    </source>
</evidence>
<evidence type="ECO:0000256" key="7">
    <source>
        <dbReference type="SAM" id="MobiDB-lite"/>
    </source>
</evidence>
<dbReference type="InterPro" id="IPR029058">
    <property type="entry name" value="AB_hydrolase_fold"/>
</dbReference>
<keyword evidence="5" id="KW-0496">Mitochondrion</keyword>
<sequence length="446" mass="49636">MELLSRLSSTTKRWMAGFVPESNSDIRTLEPPPTGDPSGSSSFQLPKLGGDIAGIGKELNDSLFSLYEPVNPNAELVLFHGVIQKACDDMHVRAWMSSNVCWPAVWLQDEADFPRARILSVKYDSSLDKTSKAGVFSMYNLVEALANDLVVISDVGQSGRLVVLVGHDLGGLVIKALCVYLANQISLYPDHAGRERGGVPHRITRFEDFLRNVRGIFYFSTPHMGLEFVGGMTRNDGELAPYLEIFNSETAQINYDFEKLRRSREWKTAGLGPLIKDPESSLSVLEASIRPDADSFTMVSESMNTINKPESKQSSSYQTFVSHVKHFVQEEVEEDSDLEFKDFMRDTVGLENVVRDLCPIAREVEGRISGLLLHGMRGIGKSTLGHALFLKLSRNFHPNCRFKFDREALSQPHGPTTELQKSLLDCLGGYRSSAVRGPVQTKLKNC</sequence>
<dbReference type="AlphaFoldDB" id="A0ABD3H351"/>
<reference evidence="8 9" key="1">
    <citation type="submission" date="2024-09" db="EMBL/GenBank/DDBJ databases">
        <title>Chromosome-scale assembly of Riccia sorocarpa.</title>
        <authorList>
            <person name="Paukszto L."/>
        </authorList>
    </citation>
    <scope>NUCLEOTIDE SEQUENCE [LARGE SCALE GENOMIC DNA]</scope>
    <source>
        <strain evidence="8">LP-2024</strain>
        <tissue evidence="8">Aerial parts of the thallus</tissue>
    </source>
</reference>
<evidence type="ECO:0000256" key="5">
    <source>
        <dbReference type="ARBA" id="ARBA00023128"/>
    </source>
</evidence>
<protein>
    <recommendedName>
        <fullName evidence="10">DUF676 domain-containing protein</fullName>
    </recommendedName>
</protein>
<keyword evidence="9" id="KW-1185">Reference proteome</keyword>
<dbReference type="GO" id="GO:0005739">
    <property type="term" value="C:mitochondrion"/>
    <property type="evidence" value="ECO:0007669"/>
    <property type="project" value="UniProtKB-SubCell"/>
</dbReference>
<evidence type="ECO:0008006" key="10">
    <source>
        <dbReference type="Google" id="ProtNLM"/>
    </source>
</evidence>
<comment type="caution">
    <text evidence="8">The sequence shown here is derived from an EMBL/GenBank/DDBJ whole genome shotgun (WGS) entry which is preliminary data.</text>
</comment>
<dbReference type="SUPFAM" id="SSF53474">
    <property type="entry name" value="alpha/beta-Hydrolases"/>
    <property type="match status" value="1"/>
</dbReference>
<dbReference type="GO" id="GO:0016020">
    <property type="term" value="C:membrane"/>
    <property type="evidence" value="ECO:0007669"/>
    <property type="project" value="UniProtKB-SubCell"/>
</dbReference>
<evidence type="ECO:0000313" key="9">
    <source>
        <dbReference type="Proteomes" id="UP001633002"/>
    </source>
</evidence>
<gene>
    <name evidence="8" type="ORF">R1sor_003695</name>
</gene>